<name>A0A3B0Z0M5_9ZZZZ</name>
<gene>
    <name evidence="1" type="ORF">MNBD_GAMMA12-3279</name>
</gene>
<reference evidence="1" key="1">
    <citation type="submission" date="2018-06" db="EMBL/GenBank/DDBJ databases">
        <authorList>
            <person name="Zhirakovskaya E."/>
        </authorList>
    </citation>
    <scope>NUCLEOTIDE SEQUENCE</scope>
</reference>
<protein>
    <submittedName>
        <fullName evidence="1">Uncharacterized protein</fullName>
    </submittedName>
</protein>
<sequence>MFSRTEKISLLLIREIFKYVEVKNDLTIRSSMFRRQACSTEYAKAHHLVLNR</sequence>
<proteinExistence type="predicted"/>
<organism evidence="1">
    <name type="scientific">hydrothermal vent metagenome</name>
    <dbReference type="NCBI Taxonomy" id="652676"/>
    <lineage>
        <taxon>unclassified sequences</taxon>
        <taxon>metagenomes</taxon>
        <taxon>ecological metagenomes</taxon>
    </lineage>
</organism>
<accession>A0A3B0Z0M5</accession>
<evidence type="ECO:0000313" key="1">
    <source>
        <dbReference type="EMBL" id="VAW74804.1"/>
    </source>
</evidence>
<dbReference type="AlphaFoldDB" id="A0A3B0Z0M5"/>
<dbReference type="EMBL" id="UOFL01000067">
    <property type="protein sequence ID" value="VAW74804.1"/>
    <property type="molecule type" value="Genomic_DNA"/>
</dbReference>